<accession>A0ABD3WS40</accession>
<reference evidence="2 3" key="1">
    <citation type="submission" date="2024-11" db="EMBL/GenBank/DDBJ databases">
        <title>Chromosome-level genome assembly of the freshwater bivalve Anodonta woodiana.</title>
        <authorList>
            <person name="Chen X."/>
        </authorList>
    </citation>
    <scope>NUCLEOTIDE SEQUENCE [LARGE SCALE GENOMIC DNA]</scope>
    <source>
        <strain evidence="2">MN2024</strain>
        <tissue evidence="2">Gills</tissue>
    </source>
</reference>
<evidence type="ECO:0000259" key="1">
    <source>
        <dbReference type="Pfam" id="PF25372"/>
    </source>
</evidence>
<dbReference type="Gene3D" id="3.80.10.10">
    <property type="entry name" value="Ribonuclease Inhibitor"/>
    <property type="match status" value="1"/>
</dbReference>
<dbReference type="PANTHER" id="PTHR13318:SF261">
    <property type="entry name" value="F-BOX DOMAIN-CONTAINING PROTEIN"/>
    <property type="match status" value="1"/>
</dbReference>
<dbReference type="Pfam" id="PF25372">
    <property type="entry name" value="DUF7885"/>
    <property type="match status" value="1"/>
</dbReference>
<dbReference type="CDD" id="cd22126">
    <property type="entry name" value="F-box_FBXL15"/>
    <property type="match status" value="1"/>
</dbReference>
<dbReference type="Proteomes" id="UP001634394">
    <property type="component" value="Unassembled WGS sequence"/>
</dbReference>
<gene>
    <name evidence="2" type="ORF">ACJMK2_033308</name>
</gene>
<dbReference type="InterPro" id="IPR006553">
    <property type="entry name" value="Leu-rich_rpt_Cys-con_subtyp"/>
</dbReference>
<dbReference type="SUPFAM" id="SSF52047">
    <property type="entry name" value="RNI-like"/>
    <property type="match status" value="1"/>
</dbReference>
<dbReference type="EMBL" id="JBJQND010000005">
    <property type="protein sequence ID" value="KAL3875350.1"/>
    <property type="molecule type" value="Genomic_DNA"/>
</dbReference>
<sequence length="308" mass="35406">MQNLCDGDVVMEHSCKKTDHEECTCSCISFVELPWEDVVFPYIFSCLPIQTLFRLRNVSQQCKEMVREYFRTSTYVNIVRVASRMTSEAFQILTKDRCRILYLNLRNAKDCISDDILASLFRSNNRLQKVDLSNCSTVSNTSIHVMSMNCRNLTSLILRECHWLSVSGLNVISMNCQQLENVDLTACWNIDDDAVIVLIMCCKKLRFLSLAKIYGITDHALEFVARECPCLNHLNVQGCWRISDDSIRLFAEYCKSLGALQIRECRDVTETSLSKLRAREVKIDVRPPLSLYRGPRLGPPPKRLNVQI</sequence>
<dbReference type="PANTHER" id="PTHR13318">
    <property type="entry name" value="PARTNER OF PAIRED, ISOFORM B-RELATED"/>
    <property type="match status" value="1"/>
</dbReference>
<dbReference type="InterPro" id="IPR032675">
    <property type="entry name" value="LRR_dom_sf"/>
</dbReference>
<comment type="caution">
    <text evidence="2">The sequence shown here is derived from an EMBL/GenBank/DDBJ whole genome shotgun (WGS) entry which is preliminary data.</text>
</comment>
<dbReference type="AlphaFoldDB" id="A0ABD3WS40"/>
<protein>
    <recommendedName>
        <fullName evidence="1">F-box/LRR-repeat protein 15-like leucin rich repeat domain-containing protein</fullName>
    </recommendedName>
</protein>
<evidence type="ECO:0000313" key="2">
    <source>
        <dbReference type="EMBL" id="KAL3875350.1"/>
    </source>
</evidence>
<feature type="domain" description="F-box/LRR-repeat protein 15-like leucin rich repeat" evidence="1">
    <location>
        <begin position="85"/>
        <end position="172"/>
    </location>
</feature>
<organism evidence="2 3">
    <name type="scientific">Sinanodonta woodiana</name>
    <name type="common">Chinese pond mussel</name>
    <name type="synonym">Anodonta woodiana</name>
    <dbReference type="NCBI Taxonomy" id="1069815"/>
    <lineage>
        <taxon>Eukaryota</taxon>
        <taxon>Metazoa</taxon>
        <taxon>Spiralia</taxon>
        <taxon>Lophotrochozoa</taxon>
        <taxon>Mollusca</taxon>
        <taxon>Bivalvia</taxon>
        <taxon>Autobranchia</taxon>
        <taxon>Heteroconchia</taxon>
        <taxon>Palaeoheterodonta</taxon>
        <taxon>Unionida</taxon>
        <taxon>Unionoidea</taxon>
        <taxon>Unionidae</taxon>
        <taxon>Unioninae</taxon>
        <taxon>Sinanodonta</taxon>
    </lineage>
</organism>
<evidence type="ECO:0000313" key="3">
    <source>
        <dbReference type="Proteomes" id="UP001634394"/>
    </source>
</evidence>
<proteinExistence type="predicted"/>
<name>A0ABD3WS40_SINWO</name>
<dbReference type="InterPro" id="IPR057207">
    <property type="entry name" value="FBXL15_LRR"/>
</dbReference>
<dbReference type="SMART" id="SM00367">
    <property type="entry name" value="LRR_CC"/>
    <property type="match status" value="6"/>
</dbReference>
<keyword evidence="3" id="KW-1185">Reference proteome</keyword>